<evidence type="ECO:0000313" key="2">
    <source>
        <dbReference type="Proteomes" id="UP000006056"/>
    </source>
</evidence>
<dbReference type="EMBL" id="CP003379">
    <property type="protein sequence ID" value="AFL86491.1"/>
    <property type="molecule type" value="Genomic_DNA"/>
</dbReference>
<dbReference type="KEGG" id="trs:Terro_0140"/>
<accession>I3ZB73</accession>
<protein>
    <submittedName>
        <fullName evidence="1">Uncharacterized protein</fullName>
    </submittedName>
</protein>
<reference evidence="1 2" key="1">
    <citation type="submission" date="2012-06" db="EMBL/GenBank/DDBJ databases">
        <title>Complete genome of Terriglobus roseus DSM 18391.</title>
        <authorList>
            <consortium name="US DOE Joint Genome Institute (JGI-PGF)"/>
            <person name="Lucas S."/>
            <person name="Copeland A."/>
            <person name="Lapidus A."/>
            <person name="Glavina del Rio T."/>
            <person name="Dalin E."/>
            <person name="Tice H."/>
            <person name="Bruce D."/>
            <person name="Goodwin L."/>
            <person name="Pitluck S."/>
            <person name="Peters L."/>
            <person name="Mikhailova N."/>
            <person name="Munk A.C.C."/>
            <person name="Kyrpides N."/>
            <person name="Mavromatis K."/>
            <person name="Ivanova N."/>
            <person name="Brettin T."/>
            <person name="Detter J.C."/>
            <person name="Han C."/>
            <person name="Larimer F."/>
            <person name="Land M."/>
            <person name="Hauser L."/>
            <person name="Markowitz V."/>
            <person name="Cheng J.-F."/>
            <person name="Hugenholtz P."/>
            <person name="Woyke T."/>
            <person name="Wu D."/>
            <person name="Brambilla E."/>
            <person name="Klenk H.-P."/>
            <person name="Eisen J.A."/>
        </authorList>
    </citation>
    <scope>NUCLEOTIDE SEQUENCE [LARGE SCALE GENOMIC DNA]</scope>
    <source>
        <strain evidence="2">DSM 18391 / NRRL B-41598 / KBS 63</strain>
    </source>
</reference>
<evidence type="ECO:0000313" key="1">
    <source>
        <dbReference type="EMBL" id="AFL86491.1"/>
    </source>
</evidence>
<organism evidence="1 2">
    <name type="scientific">Terriglobus roseus (strain DSM 18391 / NRRL B-41598 / KBS 63)</name>
    <dbReference type="NCBI Taxonomy" id="926566"/>
    <lineage>
        <taxon>Bacteria</taxon>
        <taxon>Pseudomonadati</taxon>
        <taxon>Acidobacteriota</taxon>
        <taxon>Terriglobia</taxon>
        <taxon>Terriglobales</taxon>
        <taxon>Acidobacteriaceae</taxon>
        <taxon>Terriglobus</taxon>
    </lineage>
</organism>
<dbReference type="OrthoDB" id="122002at2"/>
<dbReference type="HOGENOM" id="CLU_1905745_0_0_0"/>
<sequence>MRSDLAEAARRGAEAMVRSMGASAVVLMIPAPPIAGDAGEELGLRSPEFQRLTLSPVAVRLKAKRAEVTVPADALELLLGVQGDGAVETAIRAVTTVLVGDEAYVLMATEAVASMGRACLYRLLLRLPPTEVV</sequence>
<dbReference type="AlphaFoldDB" id="I3ZB73"/>
<dbReference type="RefSeq" id="WP_014784060.1">
    <property type="nucleotide sequence ID" value="NC_018014.1"/>
</dbReference>
<proteinExistence type="predicted"/>
<dbReference type="Proteomes" id="UP000006056">
    <property type="component" value="Chromosome"/>
</dbReference>
<gene>
    <name evidence="1" type="ordered locus">Terro_0140</name>
</gene>
<keyword evidence="2" id="KW-1185">Reference proteome</keyword>
<dbReference type="STRING" id="926566.Terro_0140"/>
<name>I3ZB73_TERRK</name>
<dbReference type="eggNOG" id="ENOG502ZXXP">
    <property type="taxonomic scope" value="Bacteria"/>
</dbReference>